<dbReference type="RefSeq" id="WP_209977709.1">
    <property type="nucleotide sequence ID" value="NZ_JAGGLB010000039.1"/>
</dbReference>
<name>A0ABS4J7N4_9BACL</name>
<evidence type="ECO:0000313" key="2">
    <source>
        <dbReference type="Proteomes" id="UP001519287"/>
    </source>
</evidence>
<protein>
    <submittedName>
        <fullName evidence="1">Uncharacterized protein</fullName>
    </submittedName>
</protein>
<organism evidence="1 2">
    <name type="scientific">Paenibacillus eucommiae</name>
    <dbReference type="NCBI Taxonomy" id="1355755"/>
    <lineage>
        <taxon>Bacteria</taxon>
        <taxon>Bacillati</taxon>
        <taxon>Bacillota</taxon>
        <taxon>Bacilli</taxon>
        <taxon>Bacillales</taxon>
        <taxon>Paenibacillaceae</taxon>
        <taxon>Paenibacillus</taxon>
    </lineage>
</organism>
<accession>A0ABS4J7N4</accession>
<reference evidence="1 2" key="1">
    <citation type="submission" date="2021-03" db="EMBL/GenBank/DDBJ databases">
        <title>Genomic Encyclopedia of Type Strains, Phase IV (KMG-IV): sequencing the most valuable type-strain genomes for metagenomic binning, comparative biology and taxonomic classification.</title>
        <authorList>
            <person name="Goeker M."/>
        </authorList>
    </citation>
    <scope>NUCLEOTIDE SEQUENCE [LARGE SCALE GENOMIC DNA]</scope>
    <source>
        <strain evidence="1 2">DSM 26048</strain>
    </source>
</reference>
<dbReference type="Proteomes" id="UP001519287">
    <property type="component" value="Unassembled WGS sequence"/>
</dbReference>
<comment type="caution">
    <text evidence="1">The sequence shown here is derived from an EMBL/GenBank/DDBJ whole genome shotgun (WGS) entry which is preliminary data.</text>
</comment>
<evidence type="ECO:0000313" key="1">
    <source>
        <dbReference type="EMBL" id="MBP1995837.1"/>
    </source>
</evidence>
<dbReference type="EMBL" id="JAGGLB010000039">
    <property type="protein sequence ID" value="MBP1995837.1"/>
    <property type="molecule type" value="Genomic_DNA"/>
</dbReference>
<keyword evidence="2" id="KW-1185">Reference proteome</keyword>
<proteinExistence type="predicted"/>
<gene>
    <name evidence="1" type="ORF">J2Z66_007479</name>
</gene>
<sequence length="72" mass="8269">MELLADGREECSFSGAPLGIKTTTQSTYLDWFDSADDKRLFNASELLQFGELARKQEKTLLLQWEEDYASIF</sequence>